<dbReference type="AlphaFoldDB" id="A0A9P4UL81"/>
<dbReference type="EMBL" id="MU003806">
    <property type="protein sequence ID" value="KAF2719862.1"/>
    <property type="molecule type" value="Genomic_DNA"/>
</dbReference>
<sequence>MLDEPDGSDDRVPHVGAHAASCLESPLDHKPSEEERARTLELARYFSSALVVPVGSRGTISTSFLDLQRPSPDNGLTALAQLGVFKLDCGRAIISLIDRSHQYKISEATKTTSLLPNSPHAPSDGLFLGFRALELSFGVCSQTVQVFTSDEKRIDAPNIVADRSRCVIRDFCADPNFSIGPYVWFRYKFLCVVNNKLRAFDNQEIVDLAQVAFSIMSHIELLKTRLESSRAEKLVRGLGSFVAGYSGLQEQQTRSSAESDIGEAPNHS</sequence>
<dbReference type="Proteomes" id="UP000799441">
    <property type="component" value="Unassembled WGS sequence"/>
</dbReference>
<dbReference type="OrthoDB" id="10249433at2759"/>
<keyword evidence="3" id="KW-1185">Reference proteome</keyword>
<evidence type="ECO:0000256" key="1">
    <source>
        <dbReference type="SAM" id="MobiDB-lite"/>
    </source>
</evidence>
<protein>
    <submittedName>
        <fullName evidence="2">Uncharacterized protein</fullName>
    </submittedName>
</protein>
<gene>
    <name evidence="2" type="ORF">K431DRAFT_304840</name>
</gene>
<reference evidence="2" key="1">
    <citation type="journal article" date="2020" name="Stud. Mycol.">
        <title>101 Dothideomycetes genomes: a test case for predicting lifestyles and emergence of pathogens.</title>
        <authorList>
            <person name="Haridas S."/>
            <person name="Albert R."/>
            <person name="Binder M."/>
            <person name="Bloem J."/>
            <person name="Labutti K."/>
            <person name="Salamov A."/>
            <person name="Andreopoulos B."/>
            <person name="Baker S."/>
            <person name="Barry K."/>
            <person name="Bills G."/>
            <person name="Bluhm B."/>
            <person name="Cannon C."/>
            <person name="Castanera R."/>
            <person name="Culley D."/>
            <person name="Daum C."/>
            <person name="Ezra D."/>
            <person name="Gonzalez J."/>
            <person name="Henrissat B."/>
            <person name="Kuo A."/>
            <person name="Liang C."/>
            <person name="Lipzen A."/>
            <person name="Lutzoni F."/>
            <person name="Magnuson J."/>
            <person name="Mondo S."/>
            <person name="Nolan M."/>
            <person name="Ohm R."/>
            <person name="Pangilinan J."/>
            <person name="Park H.-J."/>
            <person name="Ramirez L."/>
            <person name="Alfaro M."/>
            <person name="Sun H."/>
            <person name="Tritt A."/>
            <person name="Yoshinaga Y."/>
            <person name="Zwiers L.-H."/>
            <person name="Turgeon B."/>
            <person name="Goodwin S."/>
            <person name="Spatafora J."/>
            <person name="Crous P."/>
            <person name="Grigoriev I."/>
        </authorList>
    </citation>
    <scope>NUCLEOTIDE SEQUENCE</scope>
    <source>
        <strain evidence="2">CBS 116435</strain>
    </source>
</reference>
<organism evidence="2 3">
    <name type="scientific">Polychaeton citri CBS 116435</name>
    <dbReference type="NCBI Taxonomy" id="1314669"/>
    <lineage>
        <taxon>Eukaryota</taxon>
        <taxon>Fungi</taxon>
        <taxon>Dikarya</taxon>
        <taxon>Ascomycota</taxon>
        <taxon>Pezizomycotina</taxon>
        <taxon>Dothideomycetes</taxon>
        <taxon>Dothideomycetidae</taxon>
        <taxon>Capnodiales</taxon>
        <taxon>Capnodiaceae</taxon>
        <taxon>Polychaeton</taxon>
    </lineage>
</organism>
<proteinExistence type="predicted"/>
<evidence type="ECO:0000313" key="2">
    <source>
        <dbReference type="EMBL" id="KAF2719862.1"/>
    </source>
</evidence>
<evidence type="ECO:0000313" key="3">
    <source>
        <dbReference type="Proteomes" id="UP000799441"/>
    </source>
</evidence>
<comment type="caution">
    <text evidence="2">The sequence shown here is derived from an EMBL/GenBank/DDBJ whole genome shotgun (WGS) entry which is preliminary data.</text>
</comment>
<feature type="region of interest" description="Disordered" evidence="1">
    <location>
        <begin position="249"/>
        <end position="268"/>
    </location>
</feature>
<accession>A0A9P4UL81</accession>
<feature type="compositionally biased region" description="Polar residues" evidence="1">
    <location>
        <begin position="249"/>
        <end position="258"/>
    </location>
</feature>
<name>A0A9P4UL81_9PEZI</name>